<accession>A0A7W6JSK5</accession>
<evidence type="ECO:0000313" key="3">
    <source>
        <dbReference type="EMBL" id="MBB4097696.1"/>
    </source>
</evidence>
<dbReference type="RefSeq" id="WP_183995544.1">
    <property type="nucleotide sequence ID" value="NZ_JACIEH010000001.1"/>
</dbReference>
<dbReference type="EMBL" id="JACIEH010000001">
    <property type="protein sequence ID" value="MBB4097696.1"/>
    <property type="molecule type" value="Genomic_DNA"/>
</dbReference>
<dbReference type="Pfam" id="PF13193">
    <property type="entry name" value="AMP-binding_C"/>
    <property type="match status" value="1"/>
</dbReference>
<keyword evidence="4" id="KW-1185">Reference proteome</keyword>
<reference evidence="3 4" key="1">
    <citation type="submission" date="2020-08" db="EMBL/GenBank/DDBJ databases">
        <title>Genomic Encyclopedia of Type Strains, Phase IV (KMG-IV): sequencing the most valuable type-strain genomes for metagenomic binning, comparative biology and taxonomic classification.</title>
        <authorList>
            <person name="Goeker M."/>
        </authorList>
    </citation>
    <scope>NUCLEOTIDE SEQUENCE [LARGE SCALE GENOMIC DNA]</scope>
    <source>
        <strain evidence="3 4">DSM 101806</strain>
    </source>
</reference>
<keyword evidence="3" id="KW-0436">Ligase</keyword>
<name>A0A7W6JSK5_9SPHN</name>
<dbReference type="Gene3D" id="3.30.300.30">
    <property type="match status" value="1"/>
</dbReference>
<protein>
    <submittedName>
        <fullName evidence="3">Acyl-CoA synthetase (AMP-forming)/AMP-acid ligase II</fullName>
    </submittedName>
</protein>
<dbReference type="InterPro" id="IPR045851">
    <property type="entry name" value="AMP-bd_C_sf"/>
</dbReference>
<dbReference type="Pfam" id="PF00501">
    <property type="entry name" value="AMP-binding"/>
    <property type="match status" value="1"/>
</dbReference>
<dbReference type="InterPro" id="IPR020845">
    <property type="entry name" value="AMP-binding_CS"/>
</dbReference>
<evidence type="ECO:0000313" key="4">
    <source>
        <dbReference type="Proteomes" id="UP000557392"/>
    </source>
</evidence>
<proteinExistence type="predicted"/>
<dbReference type="InterPro" id="IPR042099">
    <property type="entry name" value="ANL_N_sf"/>
</dbReference>
<gene>
    <name evidence="3" type="ORF">GGR46_001229</name>
</gene>
<dbReference type="GO" id="GO:0016405">
    <property type="term" value="F:CoA-ligase activity"/>
    <property type="evidence" value="ECO:0007669"/>
    <property type="project" value="TreeGrafter"/>
</dbReference>
<feature type="domain" description="AMP-binding enzyme C-terminal" evidence="2">
    <location>
        <begin position="418"/>
        <end position="488"/>
    </location>
</feature>
<dbReference type="PANTHER" id="PTHR24096:SF267">
    <property type="entry name" value="MALONATE--COA LIGASE ACSF3, MITOCHONDRIAL"/>
    <property type="match status" value="1"/>
</dbReference>
<evidence type="ECO:0000259" key="2">
    <source>
        <dbReference type="Pfam" id="PF13193"/>
    </source>
</evidence>
<dbReference type="Gene3D" id="3.40.50.12780">
    <property type="entry name" value="N-terminal domain of ligase-like"/>
    <property type="match status" value="1"/>
</dbReference>
<evidence type="ECO:0000259" key="1">
    <source>
        <dbReference type="Pfam" id="PF00501"/>
    </source>
</evidence>
<organism evidence="3 4">
    <name type="scientific">Sphingomonas kyeonggiensis</name>
    <dbReference type="NCBI Taxonomy" id="1268553"/>
    <lineage>
        <taxon>Bacteria</taxon>
        <taxon>Pseudomonadati</taxon>
        <taxon>Pseudomonadota</taxon>
        <taxon>Alphaproteobacteria</taxon>
        <taxon>Sphingomonadales</taxon>
        <taxon>Sphingomonadaceae</taxon>
        <taxon>Sphingomonas</taxon>
    </lineage>
</organism>
<dbReference type="InterPro" id="IPR025110">
    <property type="entry name" value="AMP-bd_C"/>
</dbReference>
<dbReference type="AlphaFoldDB" id="A0A7W6JSK5"/>
<dbReference type="Proteomes" id="UP000557392">
    <property type="component" value="Unassembled WGS sequence"/>
</dbReference>
<dbReference type="InterPro" id="IPR000873">
    <property type="entry name" value="AMP-dep_synth/lig_dom"/>
</dbReference>
<dbReference type="PROSITE" id="PS00455">
    <property type="entry name" value="AMP_BINDING"/>
    <property type="match status" value="1"/>
</dbReference>
<dbReference type="PANTHER" id="PTHR24096">
    <property type="entry name" value="LONG-CHAIN-FATTY-ACID--COA LIGASE"/>
    <property type="match status" value="1"/>
</dbReference>
<comment type="caution">
    <text evidence="3">The sequence shown here is derived from an EMBL/GenBank/DDBJ whole genome shotgun (WGS) entry which is preliminary data.</text>
</comment>
<feature type="domain" description="AMP-dependent synthetase/ligase" evidence="1">
    <location>
        <begin position="21"/>
        <end position="362"/>
    </location>
</feature>
<dbReference type="SUPFAM" id="SSF56801">
    <property type="entry name" value="Acetyl-CoA synthetase-like"/>
    <property type="match status" value="1"/>
</dbReference>
<sequence>MRTDEMLAGEFATVSDLIRGHAAERPDKPAMIFEDRSIPYAALDALLDRLAAALQREGVGKGDAVAILAASSIEYGAAFLAALRAGGVPAPLQPSATPAQLAAMIGDSGAKVVFLDATGAKALGDAQVTAKIVRLEALDDFLAPEDATPEPVEIGPDDPFNIIYSSGTTGTPKGIVQPQSMRWIHIARAPGGFGSAVTMIATPLYSNTTLVSFIPTIAWGGTAVLLGKFDAHAFVSQAAKHRATHAMLVPVQYQRIMALPDFDSFDLSSFVLKTCTSAPFSPALKADVLARWPGLLVEYYGMTEGGGTTALVCNMHPTKLHTVGTPLPGQDLRLIDEEGNEVPQGEMGEVVGRSGAMMTGYHGRAEATRDATWHDAEGNRYIRHGDVGRFDEDGFLILMDRKKDLIISGGFNIYPSDLEAVLIGHDGVTDCAVVGIPSEQWGETPIGFYTGPGDAAETLAWFNAQVGKTQRLADLVRIDELPRSAIGKVLKRELRDRYAAA</sequence>